<comment type="caution">
    <text evidence="2">The sequence shown here is derived from an EMBL/GenBank/DDBJ whole genome shotgun (WGS) entry which is preliminary data.</text>
</comment>
<feature type="repeat" description="TPR" evidence="1">
    <location>
        <begin position="388"/>
        <end position="421"/>
    </location>
</feature>
<dbReference type="Gene3D" id="1.25.40.10">
    <property type="entry name" value="Tetratricopeptide repeat domain"/>
    <property type="match status" value="3"/>
</dbReference>
<dbReference type="EMBL" id="MFNF01000001">
    <property type="protein sequence ID" value="OGH05001.1"/>
    <property type="molecule type" value="Genomic_DNA"/>
</dbReference>
<gene>
    <name evidence="2" type="ORF">A2557_08500</name>
</gene>
<organism evidence="2 3">
    <name type="scientific">Candidatus Lambdaproteobacteria bacterium RIFOXYD2_FULL_56_26</name>
    <dbReference type="NCBI Taxonomy" id="1817773"/>
    <lineage>
        <taxon>Bacteria</taxon>
        <taxon>Pseudomonadati</taxon>
        <taxon>Pseudomonadota</taxon>
        <taxon>Candidatus Lambdaproteobacteria</taxon>
    </lineage>
</organism>
<dbReference type="Proteomes" id="UP000177583">
    <property type="component" value="Unassembled WGS sequence"/>
</dbReference>
<dbReference type="SMART" id="SM00028">
    <property type="entry name" value="TPR"/>
    <property type="match status" value="5"/>
</dbReference>
<dbReference type="SUPFAM" id="SSF48452">
    <property type="entry name" value="TPR-like"/>
    <property type="match status" value="2"/>
</dbReference>
<dbReference type="PROSITE" id="PS50005">
    <property type="entry name" value="TPR"/>
    <property type="match status" value="2"/>
</dbReference>
<evidence type="ECO:0000313" key="3">
    <source>
        <dbReference type="Proteomes" id="UP000177583"/>
    </source>
</evidence>
<dbReference type="PANTHER" id="PTHR12558">
    <property type="entry name" value="CELL DIVISION CYCLE 16,23,27"/>
    <property type="match status" value="1"/>
</dbReference>
<feature type="repeat" description="TPR" evidence="1">
    <location>
        <begin position="507"/>
        <end position="540"/>
    </location>
</feature>
<keyword evidence="1" id="KW-0802">TPR repeat</keyword>
<dbReference type="PANTHER" id="PTHR12558:SF13">
    <property type="entry name" value="CELL DIVISION CYCLE PROTEIN 27 HOMOLOG"/>
    <property type="match status" value="1"/>
</dbReference>
<evidence type="ECO:0000313" key="2">
    <source>
        <dbReference type="EMBL" id="OGH05001.1"/>
    </source>
</evidence>
<dbReference type="AlphaFoldDB" id="A0A1F6H3P7"/>
<dbReference type="InterPro" id="IPR019734">
    <property type="entry name" value="TPR_rpt"/>
</dbReference>
<protein>
    <recommendedName>
        <fullName evidence="4">Tetratricopeptide repeat protein</fullName>
    </recommendedName>
</protein>
<evidence type="ECO:0008006" key="4">
    <source>
        <dbReference type="Google" id="ProtNLM"/>
    </source>
</evidence>
<dbReference type="InterPro" id="IPR011990">
    <property type="entry name" value="TPR-like_helical_dom_sf"/>
</dbReference>
<name>A0A1F6H3P7_9PROT</name>
<reference evidence="2 3" key="1">
    <citation type="journal article" date="2016" name="Nat. Commun.">
        <title>Thousands of microbial genomes shed light on interconnected biogeochemical processes in an aquifer system.</title>
        <authorList>
            <person name="Anantharaman K."/>
            <person name="Brown C.T."/>
            <person name="Hug L.A."/>
            <person name="Sharon I."/>
            <person name="Castelle C.J."/>
            <person name="Probst A.J."/>
            <person name="Thomas B.C."/>
            <person name="Singh A."/>
            <person name="Wilkins M.J."/>
            <person name="Karaoz U."/>
            <person name="Brodie E.L."/>
            <person name="Williams K.H."/>
            <person name="Hubbard S.S."/>
            <person name="Banfield J.F."/>
        </authorList>
    </citation>
    <scope>NUCLEOTIDE SEQUENCE [LARGE SCALE GENOMIC DNA]</scope>
</reference>
<accession>A0A1F6H3P7</accession>
<sequence>MLDAFRKKGPTHQERAIETLARGMEMLQGRMFKQAMIQFQAAMELDKPVIVEKISQSFQEAYGKRDFEAGLALGLILIRDRENDFELANAIGNCARRQKNYKQANNLYQHALKINRGYKKAFYNLAASMGKVEKYDDEVRFAIERFANMADYILPDYHFDPKLIDKIEARLTSDHRSKVAQQIQNFKIELARAEGQDDYMETRRIRMDLEKLALTAKEPIQPAQVKEALVKRIGEAEQAPEPSLKQIGGERMNLVIYSLINKDGAAALAQIKHLNQIGIKPEFMEMCAGIALDLTGQPEKAVDLFNRLLADEPNNRFLNANLGILYRRQGNVLLSTKYLAIAAALLERSDGLYRLSDLIEIADQSFEQGNKEKAQMLYQLVCEEVDKVEPLMKLGEIYLAKDMLEEATGVFNKIKEKDPDNKLVAERLKEIHDSYFEKAESFFRDNKYKAAAGVFERALSVMRLPETIRKTASVYQVMRKPLRYEALMAEFEELKAIEQALLEEKERQSNILLGKAYLKKKHWSKAIEHFENAFRMKLDKDVFVYLATIYKQLRKNEEMRDLLNRWNRMVEHEDKKRRFGEG</sequence>
<evidence type="ECO:0000256" key="1">
    <source>
        <dbReference type="PROSITE-ProRule" id="PRU00339"/>
    </source>
</evidence>
<proteinExistence type="predicted"/>